<feature type="region of interest" description="Disordered" evidence="1">
    <location>
        <begin position="293"/>
        <end position="314"/>
    </location>
</feature>
<dbReference type="AlphaFoldDB" id="A0A8J3FPH7"/>
<sequence>MWVITGGRPRWFDRTHPSADTLDSRDMSNNKRRRAVVAGGGVALSALTGLFTNIVTSRASWTVGAVVVVLVIAGIAVAIIGTTLESSAPEASLASLDRGSEAASGRRPPSRPRPSAVSQHGTGNKSTQIGGDATISTGMPGGYVVLSLAVVAASAVGVLLVALRFAPSASPVPTLTNTTTATTVMSSGPALVTEDLRYEITAAHLRDREVRISATPHGQPEPGLTYWFFVEVDYGTAYIEYYPHLVLSGHSTPFDVQVPAKADLKFPRTGRIYGLTDDQSKEADILRHRSNSNKNDFFVKPPGQPVSDPVKLPF</sequence>
<protein>
    <submittedName>
        <fullName evidence="3">Uncharacterized protein</fullName>
    </submittedName>
</protein>
<feature type="transmembrane region" description="Helical" evidence="2">
    <location>
        <begin position="143"/>
        <end position="166"/>
    </location>
</feature>
<feature type="transmembrane region" description="Helical" evidence="2">
    <location>
        <begin position="61"/>
        <end position="84"/>
    </location>
</feature>
<feature type="compositionally biased region" description="Low complexity" evidence="1">
    <location>
        <begin position="91"/>
        <end position="107"/>
    </location>
</feature>
<gene>
    <name evidence="3" type="ORF">GCM10012284_37440</name>
</gene>
<reference evidence="3" key="2">
    <citation type="submission" date="2020-09" db="EMBL/GenBank/DDBJ databases">
        <authorList>
            <person name="Sun Q."/>
            <person name="Zhou Y."/>
        </authorList>
    </citation>
    <scope>NUCLEOTIDE SEQUENCE</scope>
    <source>
        <strain evidence="3">CGMCC 4.7299</strain>
    </source>
</reference>
<evidence type="ECO:0000313" key="4">
    <source>
        <dbReference type="Proteomes" id="UP000656042"/>
    </source>
</evidence>
<evidence type="ECO:0000256" key="2">
    <source>
        <dbReference type="SAM" id="Phobius"/>
    </source>
</evidence>
<feature type="region of interest" description="Disordered" evidence="1">
    <location>
        <begin position="91"/>
        <end position="132"/>
    </location>
</feature>
<proteinExistence type="predicted"/>
<organism evidence="3 4">
    <name type="scientific">Mangrovihabitans endophyticus</name>
    <dbReference type="NCBI Taxonomy" id="1751298"/>
    <lineage>
        <taxon>Bacteria</taxon>
        <taxon>Bacillati</taxon>
        <taxon>Actinomycetota</taxon>
        <taxon>Actinomycetes</taxon>
        <taxon>Micromonosporales</taxon>
        <taxon>Micromonosporaceae</taxon>
        <taxon>Mangrovihabitans</taxon>
    </lineage>
</organism>
<reference evidence="3" key="1">
    <citation type="journal article" date="2014" name="Int. J. Syst. Evol. Microbiol.">
        <title>Complete genome sequence of Corynebacterium casei LMG S-19264T (=DSM 44701T), isolated from a smear-ripened cheese.</title>
        <authorList>
            <consortium name="US DOE Joint Genome Institute (JGI-PGF)"/>
            <person name="Walter F."/>
            <person name="Albersmeier A."/>
            <person name="Kalinowski J."/>
            <person name="Ruckert C."/>
        </authorList>
    </citation>
    <scope>NUCLEOTIDE SEQUENCE</scope>
    <source>
        <strain evidence="3">CGMCC 4.7299</strain>
    </source>
</reference>
<keyword evidence="4" id="KW-1185">Reference proteome</keyword>
<accession>A0A8J3FPH7</accession>
<feature type="transmembrane region" description="Helical" evidence="2">
    <location>
        <begin position="35"/>
        <end position="55"/>
    </location>
</feature>
<keyword evidence="2" id="KW-1133">Transmembrane helix</keyword>
<feature type="compositionally biased region" description="Polar residues" evidence="1">
    <location>
        <begin position="117"/>
        <end position="132"/>
    </location>
</feature>
<name>A0A8J3FPH7_9ACTN</name>
<dbReference type="EMBL" id="BMMX01000016">
    <property type="protein sequence ID" value="GGK99513.1"/>
    <property type="molecule type" value="Genomic_DNA"/>
</dbReference>
<keyword evidence="2" id="KW-0812">Transmembrane</keyword>
<comment type="caution">
    <text evidence="3">The sequence shown here is derived from an EMBL/GenBank/DDBJ whole genome shotgun (WGS) entry which is preliminary data.</text>
</comment>
<dbReference type="Proteomes" id="UP000656042">
    <property type="component" value="Unassembled WGS sequence"/>
</dbReference>
<evidence type="ECO:0000313" key="3">
    <source>
        <dbReference type="EMBL" id="GGK99513.1"/>
    </source>
</evidence>
<evidence type="ECO:0000256" key="1">
    <source>
        <dbReference type="SAM" id="MobiDB-lite"/>
    </source>
</evidence>
<keyword evidence="2" id="KW-0472">Membrane</keyword>